<proteinExistence type="predicted"/>
<protein>
    <submittedName>
        <fullName evidence="1">Uncharacterized protein</fullName>
    </submittedName>
</protein>
<organism evidence="1 2">
    <name type="scientific">Smallanthus sonchifolius</name>
    <dbReference type="NCBI Taxonomy" id="185202"/>
    <lineage>
        <taxon>Eukaryota</taxon>
        <taxon>Viridiplantae</taxon>
        <taxon>Streptophyta</taxon>
        <taxon>Embryophyta</taxon>
        <taxon>Tracheophyta</taxon>
        <taxon>Spermatophyta</taxon>
        <taxon>Magnoliopsida</taxon>
        <taxon>eudicotyledons</taxon>
        <taxon>Gunneridae</taxon>
        <taxon>Pentapetalae</taxon>
        <taxon>asterids</taxon>
        <taxon>campanulids</taxon>
        <taxon>Asterales</taxon>
        <taxon>Asteraceae</taxon>
        <taxon>Asteroideae</taxon>
        <taxon>Heliantheae alliance</taxon>
        <taxon>Millerieae</taxon>
        <taxon>Smallanthus</taxon>
    </lineage>
</organism>
<name>A0ACB9HIJ5_9ASTR</name>
<reference evidence="2" key="1">
    <citation type="journal article" date="2022" name="Mol. Ecol. Resour.">
        <title>The genomes of chicory, endive, great burdock and yacon provide insights into Asteraceae palaeo-polyploidization history and plant inulin production.</title>
        <authorList>
            <person name="Fan W."/>
            <person name="Wang S."/>
            <person name="Wang H."/>
            <person name="Wang A."/>
            <person name="Jiang F."/>
            <person name="Liu H."/>
            <person name="Zhao H."/>
            <person name="Xu D."/>
            <person name="Zhang Y."/>
        </authorList>
    </citation>
    <scope>NUCLEOTIDE SEQUENCE [LARGE SCALE GENOMIC DNA]</scope>
    <source>
        <strain evidence="2">cv. Yunnan</strain>
    </source>
</reference>
<reference evidence="1 2" key="2">
    <citation type="journal article" date="2022" name="Mol. Ecol. Resour.">
        <title>The genomes of chicory, endive, great burdock and yacon provide insights into Asteraceae paleo-polyploidization history and plant inulin production.</title>
        <authorList>
            <person name="Fan W."/>
            <person name="Wang S."/>
            <person name="Wang H."/>
            <person name="Wang A."/>
            <person name="Jiang F."/>
            <person name="Liu H."/>
            <person name="Zhao H."/>
            <person name="Xu D."/>
            <person name="Zhang Y."/>
        </authorList>
    </citation>
    <scope>NUCLEOTIDE SEQUENCE [LARGE SCALE GENOMIC DNA]</scope>
    <source>
        <strain evidence="2">cv. Yunnan</strain>
        <tissue evidence="1">Leaves</tissue>
    </source>
</reference>
<gene>
    <name evidence="1" type="ORF">L1987_38400</name>
</gene>
<sequence length="77" mass="8920">MDILIVLQSYPSKRTCKFSEVNCRVEIRTFNKSRTISFPLKNQIFEPQFEISRSPKGKRVLVVAENLSIAYHAFALD</sequence>
<dbReference type="Proteomes" id="UP001056120">
    <property type="component" value="Linkage Group LG12"/>
</dbReference>
<accession>A0ACB9HIJ5</accession>
<evidence type="ECO:0000313" key="2">
    <source>
        <dbReference type="Proteomes" id="UP001056120"/>
    </source>
</evidence>
<evidence type="ECO:0000313" key="1">
    <source>
        <dbReference type="EMBL" id="KAI3795743.1"/>
    </source>
</evidence>
<dbReference type="EMBL" id="CM042029">
    <property type="protein sequence ID" value="KAI3795743.1"/>
    <property type="molecule type" value="Genomic_DNA"/>
</dbReference>
<keyword evidence="2" id="KW-1185">Reference proteome</keyword>
<comment type="caution">
    <text evidence="1">The sequence shown here is derived from an EMBL/GenBank/DDBJ whole genome shotgun (WGS) entry which is preliminary data.</text>
</comment>